<dbReference type="EMBL" id="AGFR01000007">
    <property type="protein sequence ID" value="EHD13832.1"/>
    <property type="molecule type" value="Genomic_DNA"/>
</dbReference>
<comment type="caution">
    <text evidence="1">The sequence shown here is derived from an EMBL/GenBank/DDBJ whole genome shotgun (WGS) entry which is preliminary data.</text>
</comment>
<dbReference type="AlphaFoldDB" id="G6F138"/>
<dbReference type="Proteomes" id="UP000005939">
    <property type="component" value="Unassembled WGS sequence"/>
</dbReference>
<evidence type="ECO:0008006" key="3">
    <source>
        <dbReference type="Google" id="ProtNLM"/>
    </source>
</evidence>
<evidence type="ECO:0000313" key="1">
    <source>
        <dbReference type="EMBL" id="EHD13832.1"/>
    </source>
</evidence>
<dbReference type="SUPFAM" id="SSF53681">
    <property type="entry name" value="Aspartate/glutamate racemase"/>
    <property type="match status" value="1"/>
</dbReference>
<dbReference type="STRING" id="1088868.CIN_11910"/>
<evidence type="ECO:0000313" key="2">
    <source>
        <dbReference type="Proteomes" id="UP000005939"/>
    </source>
</evidence>
<name>G6F138_9PROT</name>
<accession>G6F138</accession>
<dbReference type="GO" id="GO:0016855">
    <property type="term" value="F:racemase and epimerase activity, acting on amino acids and derivatives"/>
    <property type="evidence" value="ECO:0007669"/>
    <property type="project" value="InterPro"/>
</dbReference>
<dbReference type="InterPro" id="IPR001920">
    <property type="entry name" value="Asp/Glu_race"/>
</dbReference>
<dbReference type="Gene3D" id="3.40.50.1860">
    <property type="match status" value="1"/>
</dbReference>
<proteinExistence type="predicted"/>
<organism evidence="1 2">
    <name type="scientific">Commensalibacter intestini A911</name>
    <dbReference type="NCBI Taxonomy" id="1088868"/>
    <lineage>
        <taxon>Bacteria</taxon>
        <taxon>Pseudomonadati</taxon>
        <taxon>Pseudomonadota</taxon>
        <taxon>Alphaproteobacteria</taxon>
        <taxon>Acetobacterales</taxon>
        <taxon>Acetobacteraceae</taxon>
    </lineage>
</organism>
<reference evidence="1 2" key="1">
    <citation type="submission" date="2011-10" db="EMBL/GenBank/DDBJ databases">
        <title>Genome Sequence of Commensalibacter intestini A911, isolated from Drosophila gut.</title>
        <authorList>
            <person name="Lee W.-J."/>
            <person name="Kim E.-K."/>
        </authorList>
    </citation>
    <scope>NUCLEOTIDE SEQUENCE [LARGE SCALE GENOMIC DNA]</scope>
    <source>
        <strain evidence="1 2">A911</strain>
    </source>
</reference>
<sequence>MRLNCCNVKESGMRAGLYLANAAQKVEAGGADFLVICTNTMHKVAD</sequence>
<gene>
    <name evidence="1" type="ORF">CIN_11910</name>
</gene>
<protein>
    <recommendedName>
        <fullName evidence="3">Aspartate racemase</fullName>
    </recommendedName>
</protein>